<organism evidence="1 2">
    <name type="scientific">Stygiolobus caldivivus</name>
    <dbReference type="NCBI Taxonomy" id="2824673"/>
    <lineage>
        <taxon>Archaea</taxon>
        <taxon>Thermoproteota</taxon>
        <taxon>Thermoprotei</taxon>
        <taxon>Sulfolobales</taxon>
        <taxon>Sulfolobaceae</taxon>
        <taxon>Stygiolobus</taxon>
    </lineage>
</organism>
<name>A0A8D5U6Y4_9CREN</name>
<proteinExistence type="predicted"/>
<gene>
    <name evidence="1" type="ORF">KN1_12630</name>
</gene>
<evidence type="ECO:0000313" key="2">
    <source>
        <dbReference type="Proteomes" id="UP000825123"/>
    </source>
</evidence>
<evidence type="ECO:0000313" key="1">
    <source>
        <dbReference type="EMBL" id="BCU69966.1"/>
    </source>
</evidence>
<sequence length="36" mass="3975">MGALIPDGEEKRTTPGWVRVVKRFTLRSYGLGRLGG</sequence>
<accession>A0A8D5U6Y4</accession>
<protein>
    <submittedName>
        <fullName evidence="1">Uncharacterized protein</fullName>
    </submittedName>
</protein>
<dbReference type="Proteomes" id="UP000825123">
    <property type="component" value="Chromosome"/>
</dbReference>
<dbReference type="AlphaFoldDB" id="A0A8D5U6Y4"/>
<reference evidence="1 2" key="1">
    <citation type="submission" date="2021-04" db="EMBL/GenBank/DDBJ databases">
        <title>Complete genome sequence of Stygiolobus sp. KN-1.</title>
        <authorList>
            <person name="Nakamura K."/>
            <person name="Sakai H."/>
            <person name="Kurosawa N."/>
        </authorList>
    </citation>
    <scope>NUCLEOTIDE SEQUENCE [LARGE SCALE GENOMIC DNA]</scope>
    <source>
        <strain evidence="1 2">KN-1</strain>
    </source>
</reference>
<keyword evidence="2" id="KW-1185">Reference proteome</keyword>
<dbReference type="KEGG" id="csty:KN1_12630"/>
<dbReference type="EMBL" id="AP024597">
    <property type="protein sequence ID" value="BCU69966.1"/>
    <property type="molecule type" value="Genomic_DNA"/>
</dbReference>